<accession>A0A0S4KJ43</accession>
<dbReference type="Pfam" id="PF02958">
    <property type="entry name" value="EcKL"/>
    <property type="match status" value="1"/>
</dbReference>
<protein>
    <submittedName>
        <fullName evidence="1">Membrane-associated protein, putative</fullName>
    </submittedName>
</protein>
<dbReference type="AlphaFoldDB" id="A0A0S4KJ43"/>
<sequence>MTQFFSKMRDVALLLTFVPFIAVVIALDRRLRLPWGWLLELSLPRTMEDLLARPEQILDCMKRAGSAPPNAVFVSFNAGGGSETEPGKDKSTVKGIIKFRFVDSVQGQSNGTSLVSRSVFIKIPTGRGVSAFFRAIAATFVPVQKEIAFYQRIVPALKRTIVASPLPLTSSSQQQLAVVVNDAGVESSMPLNVPLCLYAGRNRWLDRTLLIFEEIDTRELVPIPDWKGVTTNQLFSQLQNASVLHALSWNICNAVPLTPNKPSTSSATASVSPLAEAISFIKDRNGIKWLVGVMDLVQHKLTPAERSIWNALIQVFSTSLYKDVPMCLSHADCRPGNMLYRKGSETAAAPLKSNCVVTDWEAVAVTPYLWDCAYAMVLGLDTKKRRSEQRDIVASYLKLLSDQQQSQPVAGGTAVRQIPSVDEAMSLLPWVYLLVQYYAWILDQIGGVGDEQGNSSNDMKVWRQRVREMLRLDVFGATEKDEDDHGTVLRHDAPVVAALLKMPGVTAQHFIEYQRKVLKELE</sequence>
<dbReference type="PANTHER" id="PTHR11012:SF30">
    <property type="entry name" value="PROTEIN KINASE-LIKE DOMAIN-CONTAINING"/>
    <property type="match status" value="1"/>
</dbReference>
<dbReference type="SUPFAM" id="SSF56112">
    <property type="entry name" value="Protein kinase-like (PK-like)"/>
    <property type="match status" value="1"/>
</dbReference>
<dbReference type="VEuPathDB" id="TriTrypDB:BSAL_08345"/>
<organism evidence="1 2">
    <name type="scientific">Bodo saltans</name>
    <name type="common">Flagellated protozoan</name>
    <dbReference type="NCBI Taxonomy" id="75058"/>
    <lineage>
        <taxon>Eukaryota</taxon>
        <taxon>Discoba</taxon>
        <taxon>Euglenozoa</taxon>
        <taxon>Kinetoplastea</taxon>
        <taxon>Metakinetoplastina</taxon>
        <taxon>Eubodonida</taxon>
        <taxon>Bodonidae</taxon>
        <taxon>Bodo</taxon>
    </lineage>
</organism>
<dbReference type="Gene3D" id="3.90.1200.10">
    <property type="match status" value="1"/>
</dbReference>
<keyword evidence="2" id="KW-1185">Reference proteome</keyword>
<reference evidence="2" key="1">
    <citation type="submission" date="2015-09" db="EMBL/GenBank/DDBJ databases">
        <authorList>
            <consortium name="Pathogen Informatics"/>
        </authorList>
    </citation>
    <scope>NUCLEOTIDE SEQUENCE [LARGE SCALE GENOMIC DNA]</scope>
    <source>
        <strain evidence="2">Lake Konstanz</strain>
    </source>
</reference>
<dbReference type="EMBL" id="CYKH01001432">
    <property type="protein sequence ID" value="CUI14600.1"/>
    <property type="molecule type" value="Genomic_DNA"/>
</dbReference>
<dbReference type="InterPro" id="IPR004119">
    <property type="entry name" value="EcKL"/>
</dbReference>
<evidence type="ECO:0000313" key="1">
    <source>
        <dbReference type="EMBL" id="CUI14600.1"/>
    </source>
</evidence>
<dbReference type="PANTHER" id="PTHR11012">
    <property type="entry name" value="PROTEIN KINASE-LIKE DOMAIN-CONTAINING"/>
    <property type="match status" value="1"/>
</dbReference>
<dbReference type="InterPro" id="IPR011009">
    <property type="entry name" value="Kinase-like_dom_sf"/>
</dbReference>
<dbReference type="Proteomes" id="UP000051952">
    <property type="component" value="Unassembled WGS sequence"/>
</dbReference>
<gene>
    <name evidence="1" type="ORF">BSAL_08345</name>
</gene>
<evidence type="ECO:0000313" key="2">
    <source>
        <dbReference type="Proteomes" id="UP000051952"/>
    </source>
</evidence>
<name>A0A0S4KJ43_BODSA</name>
<proteinExistence type="predicted"/>